<evidence type="ECO:0000313" key="2">
    <source>
        <dbReference type="EMBL" id="KNZ60709.1"/>
    </source>
</evidence>
<reference evidence="2 3" key="1">
    <citation type="submission" date="2015-08" db="EMBL/GenBank/DDBJ databases">
        <title>Next Generation Sequencing and Analysis of the Genome of Puccinia sorghi L Schw, the Causal Agent of Maize Common Rust.</title>
        <authorList>
            <person name="Rochi L."/>
            <person name="Burguener G."/>
            <person name="Darino M."/>
            <person name="Turjanski A."/>
            <person name="Kreff E."/>
            <person name="Dieguez M.J."/>
            <person name="Sacco F."/>
        </authorList>
    </citation>
    <scope>NUCLEOTIDE SEQUENCE [LARGE SCALE GENOMIC DNA]</scope>
    <source>
        <strain evidence="2 3">RO10H11247</strain>
    </source>
</reference>
<feature type="non-terminal residue" evidence="2">
    <location>
        <position position="54"/>
    </location>
</feature>
<dbReference type="Proteomes" id="UP000037035">
    <property type="component" value="Unassembled WGS sequence"/>
</dbReference>
<feature type="non-terminal residue" evidence="2">
    <location>
        <position position="1"/>
    </location>
</feature>
<organism evidence="2 3">
    <name type="scientific">Puccinia sorghi</name>
    <dbReference type="NCBI Taxonomy" id="27349"/>
    <lineage>
        <taxon>Eukaryota</taxon>
        <taxon>Fungi</taxon>
        <taxon>Dikarya</taxon>
        <taxon>Basidiomycota</taxon>
        <taxon>Pucciniomycotina</taxon>
        <taxon>Pucciniomycetes</taxon>
        <taxon>Pucciniales</taxon>
        <taxon>Pucciniaceae</taxon>
        <taxon>Puccinia</taxon>
    </lineage>
</organism>
<proteinExistence type="predicted"/>
<accession>A0A0L6VJ24</accession>
<dbReference type="EMBL" id="LAVV01005702">
    <property type="protein sequence ID" value="KNZ60709.1"/>
    <property type="molecule type" value="Genomic_DNA"/>
</dbReference>
<protein>
    <submittedName>
        <fullName evidence="2">Uncharacterized protein</fullName>
    </submittedName>
</protein>
<feature type="compositionally biased region" description="Low complexity" evidence="1">
    <location>
        <begin position="9"/>
        <end position="20"/>
    </location>
</feature>
<keyword evidence="3" id="KW-1185">Reference proteome</keyword>
<comment type="caution">
    <text evidence="2">The sequence shown here is derived from an EMBL/GenBank/DDBJ whole genome shotgun (WGS) entry which is preliminary data.</text>
</comment>
<dbReference type="VEuPathDB" id="FungiDB:VP01_15133g1"/>
<name>A0A0L6VJ24_9BASI</name>
<dbReference type="AlphaFoldDB" id="A0A0L6VJ24"/>
<gene>
    <name evidence="2" type="ORF">VP01_15133g1</name>
</gene>
<sequence length="54" mass="6099">NHSHTFKISPPTHSTTTTNPNLMDLLEMNGHMSDSESKKMMQPGKCFQCRQVGH</sequence>
<evidence type="ECO:0000313" key="3">
    <source>
        <dbReference type="Proteomes" id="UP000037035"/>
    </source>
</evidence>
<evidence type="ECO:0000256" key="1">
    <source>
        <dbReference type="SAM" id="MobiDB-lite"/>
    </source>
</evidence>
<dbReference type="OrthoDB" id="10693622at2759"/>
<feature type="region of interest" description="Disordered" evidence="1">
    <location>
        <begin position="1"/>
        <end position="20"/>
    </location>
</feature>